<feature type="domain" description="Transposase IS200-like" evidence="1">
    <location>
        <begin position="10"/>
        <end position="130"/>
    </location>
</feature>
<reference evidence="2 3" key="1">
    <citation type="submission" date="2015-06" db="EMBL/GenBank/DDBJ databases">
        <title>Draft genome assembly of filamentous brackish cyanobacterium Limnoraphis robusta strain CS-951.</title>
        <authorList>
            <person name="Willis A."/>
            <person name="Parks M."/>
            <person name="Burford M.A."/>
        </authorList>
    </citation>
    <scope>NUCLEOTIDE SEQUENCE [LARGE SCALE GENOMIC DNA]</scope>
    <source>
        <strain evidence="2 3">CS-951</strain>
    </source>
</reference>
<evidence type="ECO:0000313" key="3">
    <source>
        <dbReference type="Proteomes" id="UP000033607"/>
    </source>
</evidence>
<dbReference type="OrthoDB" id="9798161at2"/>
<dbReference type="AlphaFoldDB" id="A0A0F5Y7I7"/>
<evidence type="ECO:0000313" key="2">
    <source>
        <dbReference type="EMBL" id="KKD34592.1"/>
    </source>
</evidence>
<dbReference type="RefSeq" id="WP_046282282.1">
    <property type="nucleotide sequence ID" value="NZ_LATL02000193.1"/>
</dbReference>
<dbReference type="InterPro" id="IPR036515">
    <property type="entry name" value="Transposase_17_sf"/>
</dbReference>
<dbReference type="Pfam" id="PF01797">
    <property type="entry name" value="Y1_Tnp"/>
    <property type="match status" value="1"/>
</dbReference>
<dbReference type="GO" id="GO:0003677">
    <property type="term" value="F:DNA binding"/>
    <property type="evidence" value="ECO:0007669"/>
    <property type="project" value="InterPro"/>
</dbReference>
<dbReference type="PATRIC" id="fig|1637645.4.peg.3835"/>
<dbReference type="SMART" id="SM01321">
    <property type="entry name" value="Y1_Tnp"/>
    <property type="match status" value="1"/>
</dbReference>
<organism evidence="2 3">
    <name type="scientific">Limnoraphis robusta CS-951</name>
    <dbReference type="NCBI Taxonomy" id="1637645"/>
    <lineage>
        <taxon>Bacteria</taxon>
        <taxon>Bacillati</taxon>
        <taxon>Cyanobacteriota</taxon>
        <taxon>Cyanophyceae</taxon>
        <taxon>Oscillatoriophycideae</taxon>
        <taxon>Oscillatoriales</taxon>
        <taxon>Sirenicapillariaceae</taxon>
        <taxon>Limnoraphis</taxon>
    </lineage>
</organism>
<gene>
    <name evidence="2" type="ORF">WN50_29975</name>
</gene>
<dbReference type="SUPFAM" id="SSF143422">
    <property type="entry name" value="Transposase IS200-like"/>
    <property type="match status" value="1"/>
</dbReference>
<protein>
    <submittedName>
        <fullName evidence="2">Transposase</fullName>
    </submittedName>
</protein>
<dbReference type="GO" id="GO:0004803">
    <property type="term" value="F:transposase activity"/>
    <property type="evidence" value="ECO:0007669"/>
    <property type="project" value="InterPro"/>
</dbReference>
<comment type="caution">
    <text evidence="2">The sequence shown here is derived from an EMBL/GenBank/DDBJ whole genome shotgun (WGS) entry which is preliminary data.</text>
</comment>
<dbReference type="PANTHER" id="PTHR33360:SF2">
    <property type="entry name" value="TRANSPOSASE FOR INSERTION SEQUENCE ELEMENT IS200"/>
    <property type="match status" value="1"/>
</dbReference>
<dbReference type="Proteomes" id="UP000033607">
    <property type="component" value="Unassembled WGS sequence"/>
</dbReference>
<dbReference type="Gene3D" id="3.30.70.1290">
    <property type="entry name" value="Transposase IS200-like"/>
    <property type="match status" value="1"/>
</dbReference>
<name>A0A0F5Y7I7_9CYAN</name>
<evidence type="ECO:0000259" key="1">
    <source>
        <dbReference type="SMART" id="SM01321"/>
    </source>
</evidence>
<proteinExistence type="predicted"/>
<dbReference type="NCBIfam" id="NF033573">
    <property type="entry name" value="transpos_IS200"/>
    <property type="match status" value="1"/>
</dbReference>
<dbReference type="PANTHER" id="PTHR33360">
    <property type="entry name" value="TRANSPOSASE FOR INSERTION SEQUENCE ELEMENT IS200"/>
    <property type="match status" value="1"/>
</dbReference>
<dbReference type="GO" id="GO:0006313">
    <property type="term" value="P:DNA transposition"/>
    <property type="evidence" value="ECO:0007669"/>
    <property type="project" value="InterPro"/>
</dbReference>
<dbReference type="EMBL" id="LATL02000193">
    <property type="protein sequence ID" value="KKD34592.1"/>
    <property type="molecule type" value="Genomic_DNA"/>
</dbReference>
<accession>A0A0F5Y7I7</accession>
<dbReference type="InterPro" id="IPR002686">
    <property type="entry name" value="Transposase_17"/>
</dbReference>
<sequence>MSYHLRPGACYKLQAHLVFVTKYRKRVINKEILDRLEQIFRDTCIKWESTLVEFNGEEDHVHLLIDYNPKVQTSKLINSLKTVSSRLIRKEFPAQVNKFYFKPVFWTGAYFISSCGGVTLEELKAYVQNQDAPE</sequence>